<dbReference type="InParanoid" id="A0A0D0AY21"/>
<evidence type="ECO:0000313" key="2">
    <source>
        <dbReference type="Proteomes" id="UP000054485"/>
    </source>
</evidence>
<reference evidence="2" key="2">
    <citation type="submission" date="2015-01" db="EMBL/GenBank/DDBJ databases">
        <title>Evolutionary Origins and Diversification of the Mycorrhizal Mutualists.</title>
        <authorList>
            <consortium name="DOE Joint Genome Institute"/>
            <consortium name="Mycorrhizal Genomics Consortium"/>
            <person name="Kohler A."/>
            <person name="Kuo A."/>
            <person name="Nagy L.G."/>
            <person name="Floudas D."/>
            <person name="Copeland A."/>
            <person name="Barry K.W."/>
            <person name="Cichocki N."/>
            <person name="Veneault-Fourrey C."/>
            <person name="LaButti K."/>
            <person name="Lindquist E.A."/>
            <person name="Lipzen A."/>
            <person name="Lundell T."/>
            <person name="Morin E."/>
            <person name="Murat C."/>
            <person name="Riley R."/>
            <person name="Ohm R."/>
            <person name="Sun H."/>
            <person name="Tunlid A."/>
            <person name="Henrissat B."/>
            <person name="Grigoriev I.V."/>
            <person name="Hibbett D.S."/>
            <person name="Martin F."/>
        </authorList>
    </citation>
    <scope>NUCLEOTIDE SEQUENCE [LARGE SCALE GENOMIC DNA]</scope>
    <source>
        <strain evidence="2">UH-Slu-Lm8-n1</strain>
    </source>
</reference>
<gene>
    <name evidence="1" type="ORF">CY34DRAFT_800288</name>
</gene>
<dbReference type="EMBL" id="KN835157">
    <property type="protein sequence ID" value="KIK46601.1"/>
    <property type="molecule type" value="Genomic_DNA"/>
</dbReference>
<reference evidence="1 2" key="1">
    <citation type="submission" date="2014-04" db="EMBL/GenBank/DDBJ databases">
        <authorList>
            <consortium name="DOE Joint Genome Institute"/>
            <person name="Kuo A."/>
            <person name="Ruytinx J."/>
            <person name="Rineau F."/>
            <person name="Colpaert J."/>
            <person name="Kohler A."/>
            <person name="Nagy L.G."/>
            <person name="Floudas D."/>
            <person name="Copeland A."/>
            <person name="Barry K.W."/>
            <person name="Cichocki N."/>
            <person name="Veneault-Fourrey C."/>
            <person name="LaButti K."/>
            <person name="Lindquist E.A."/>
            <person name="Lipzen A."/>
            <person name="Lundell T."/>
            <person name="Morin E."/>
            <person name="Murat C."/>
            <person name="Sun H."/>
            <person name="Tunlid A."/>
            <person name="Henrissat B."/>
            <person name="Grigoriev I.V."/>
            <person name="Hibbett D.S."/>
            <person name="Martin F."/>
            <person name="Nordberg H.P."/>
            <person name="Cantor M.N."/>
            <person name="Hua S.X."/>
        </authorList>
    </citation>
    <scope>NUCLEOTIDE SEQUENCE [LARGE SCALE GENOMIC DNA]</scope>
    <source>
        <strain evidence="1 2">UH-Slu-Lm8-n1</strain>
    </source>
</reference>
<evidence type="ECO:0000313" key="1">
    <source>
        <dbReference type="EMBL" id="KIK46601.1"/>
    </source>
</evidence>
<keyword evidence="2" id="KW-1185">Reference proteome</keyword>
<dbReference type="Proteomes" id="UP000054485">
    <property type="component" value="Unassembled WGS sequence"/>
</dbReference>
<name>A0A0D0AY21_9AGAM</name>
<dbReference type="AlphaFoldDB" id="A0A0D0AY21"/>
<organism evidence="1 2">
    <name type="scientific">Suillus luteus UH-Slu-Lm8-n1</name>
    <dbReference type="NCBI Taxonomy" id="930992"/>
    <lineage>
        <taxon>Eukaryota</taxon>
        <taxon>Fungi</taxon>
        <taxon>Dikarya</taxon>
        <taxon>Basidiomycota</taxon>
        <taxon>Agaricomycotina</taxon>
        <taxon>Agaricomycetes</taxon>
        <taxon>Agaricomycetidae</taxon>
        <taxon>Boletales</taxon>
        <taxon>Suillineae</taxon>
        <taxon>Suillaceae</taxon>
        <taxon>Suillus</taxon>
    </lineage>
</organism>
<sequence length="71" mass="8279">MDFLLSLLSHHEENVSHSPWGWPMRVECLPSVSITRLQFCKYFKLPLYFWDVFGPAPGMESDMGTPDKFLD</sequence>
<dbReference type="HOGENOM" id="CLU_2741735_0_0_1"/>
<protein>
    <submittedName>
        <fullName evidence="1">Uncharacterized protein</fullName>
    </submittedName>
</protein>
<proteinExistence type="predicted"/>
<accession>A0A0D0AY21</accession>